<proteinExistence type="predicted"/>
<keyword evidence="9" id="KW-1185">Reference proteome</keyword>
<evidence type="ECO:0000259" key="7">
    <source>
        <dbReference type="Pfam" id="PF00892"/>
    </source>
</evidence>
<evidence type="ECO:0000256" key="2">
    <source>
        <dbReference type="ARBA" id="ARBA00022692"/>
    </source>
</evidence>
<dbReference type="InterPro" id="IPR037185">
    <property type="entry name" value="EmrE-like"/>
</dbReference>
<dbReference type="PANTHER" id="PTHR22911:SF6">
    <property type="entry name" value="SOLUTE CARRIER FAMILY 35 MEMBER G1"/>
    <property type="match status" value="1"/>
</dbReference>
<name>A0A813EYT8_POLGL</name>
<organism evidence="8 9">
    <name type="scientific">Polarella glacialis</name>
    <name type="common">Dinoflagellate</name>
    <dbReference type="NCBI Taxonomy" id="89957"/>
    <lineage>
        <taxon>Eukaryota</taxon>
        <taxon>Sar</taxon>
        <taxon>Alveolata</taxon>
        <taxon>Dinophyceae</taxon>
        <taxon>Suessiales</taxon>
        <taxon>Suessiaceae</taxon>
        <taxon>Polarella</taxon>
    </lineage>
</organism>
<dbReference type="AlphaFoldDB" id="A0A813EYT8"/>
<feature type="transmembrane region" description="Helical" evidence="6">
    <location>
        <begin position="77"/>
        <end position="98"/>
    </location>
</feature>
<protein>
    <recommendedName>
        <fullName evidence="7">EamA domain-containing protein</fullName>
    </recommendedName>
</protein>
<sequence>MKESSLSTEVEGTCLVVGAAMVFALVALVVKRDPLPLVPATECRFSVSWVIAAGFMSYFKESRGLAWFGPPELRKWLVLKCALSFAFITIWWAAIRMAPVGDCIAIIYCAPILTSFMSSSLLGEKLPRFFGFQIVLVLAGTCLVVNPPFLRHWLAPQADSAVPTESAERPDYRLALFALIFGAFVPLATKKCRSCSWIEVEHVNASLASAVLNPSVAVGNYAWYGALPELPAAAPAGIALIMLAAIGSFIGIAMETKGYQLAEIGRASMFRYVEVPFAYVLQQFGTSEPVQPQAIFGACLILSSCVLGVVEKMLQAPKDEQSKQAVEPLISGPGHHDDAEEALANSINNNSKSGS</sequence>
<keyword evidence="2 6" id="KW-0812">Transmembrane</keyword>
<dbReference type="OMA" id="WISTMIT"/>
<feature type="transmembrane region" description="Helical" evidence="6">
    <location>
        <begin position="36"/>
        <end position="56"/>
    </location>
</feature>
<dbReference type="OrthoDB" id="306876at2759"/>
<feature type="domain" description="EamA" evidence="7">
    <location>
        <begin position="12"/>
        <end position="145"/>
    </location>
</feature>
<dbReference type="SUPFAM" id="SSF103481">
    <property type="entry name" value="Multidrug resistance efflux transporter EmrE"/>
    <property type="match status" value="2"/>
</dbReference>
<dbReference type="GO" id="GO:0016020">
    <property type="term" value="C:membrane"/>
    <property type="evidence" value="ECO:0007669"/>
    <property type="project" value="UniProtKB-SubCell"/>
</dbReference>
<evidence type="ECO:0000313" key="8">
    <source>
        <dbReference type="EMBL" id="CAE8607146.1"/>
    </source>
</evidence>
<reference evidence="8" key="1">
    <citation type="submission" date="2021-02" db="EMBL/GenBank/DDBJ databases">
        <authorList>
            <person name="Dougan E. K."/>
            <person name="Rhodes N."/>
            <person name="Thang M."/>
            <person name="Chan C."/>
        </authorList>
    </citation>
    <scope>NUCLEOTIDE SEQUENCE</scope>
</reference>
<evidence type="ECO:0000256" key="6">
    <source>
        <dbReference type="SAM" id="Phobius"/>
    </source>
</evidence>
<feature type="transmembrane region" description="Helical" evidence="6">
    <location>
        <begin position="129"/>
        <end position="150"/>
    </location>
</feature>
<accession>A0A813EYT8</accession>
<keyword evidence="4 6" id="KW-0472">Membrane</keyword>
<evidence type="ECO:0000256" key="5">
    <source>
        <dbReference type="SAM" id="MobiDB-lite"/>
    </source>
</evidence>
<dbReference type="EMBL" id="CAJNNV010020630">
    <property type="protein sequence ID" value="CAE8607146.1"/>
    <property type="molecule type" value="Genomic_DNA"/>
</dbReference>
<feature type="transmembrane region" description="Helical" evidence="6">
    <location>
        <begin position="12"/>
        <end position="30"/>
    </location>
</feature>
<dbReference type="Pfam" id="PF00892">
    <property type="entry name" value="EamA"/>
    <property type="match status" value="1"/>
</dbReference>
<dbReference type="InterPro" id="IPR000620">
    <property type="entry name" value="EamA_dom"/>
</dbReference>
<keyword evidence="3 6" id="KW-1133">Transmembrane helix</keyword>
<dbReference type="PANTHER" id="PTHR22911">
    <property type="entry name" value="ACYL-MALONYL CONDENSING ENZYME-RELATED"/>
    <property type="match status" value="1"/>
</dbReference>
<evidence type="ECO:0000256" key="4">
    <source>
        <dbReference type="ARBA" id="ARBA00023136"/>
    </source>
</evidence>
<comment type="subcellular location">
    <subcellularLocation>
        <location evidence="1">Membrane</location>
        <topology evidence="1">Multi-pass membrane protein</topology>
    </subcellularLocation>
</comment>
<feature type="transmembrane region" description="Helical" evidence="6">
    <location>
        <begin position="232"/>
        <end position="252"/>
    </location>
</feature>
<evidence type="ECO:0000256" key="3">
    <source>
        <dbReference type="ARBA" id="ARBA00022989"/>
    </source>
</evidence>
<feature type="region of interest" description="Disordered" evidence="5">
    <location>
        <begin position="319"/>
        <end position="338"/>
    </location>
</feature>
<feature type="transmembrane region" description="Helical" evidence="6">
    <location>
        <begin position="104"/>
        <end position="122"/>
    </location>
</feature>
<gene>
    <name evidence="8" type="ORF">PGLA1383_LOCUS25089</name>
</gene>
<evidence type="ECO:0000256" key="1">
    <source>
        <dbReference type="ARBA" id="ARBA00004141"/>
    </source>
</evidence>
<evidence type="ECO:0000313" key="9">
    <source>
        <dbReference type="Proteomes" id="UP000654075"/>
    </source>
</evidence>
<dbReference type="Proteomes" id="UP000654075">
    <property type="component" value="Unassembled WGS sequence"/>
</dbReference>
<comment type="caution">
    <text evidence="8">The sequence shown here is derived from an EMBL/GenBank/DDBJ whole genome shotgun (WGS) entry which is preliminary data.</text>
</comment>